<proteinExistence type="predicted"/>
<name>A0A198FPY4_9GAMM</name>
<dbReference type="Proteomes" id="UP000094023">
    <property type="component" value="Unassembled WGS sequence"/>
</dbReference>
<sequence length="41" mass="4283">MKIEEDGTAAFTATLASTFAQNTSIVKGSISVPVTFSYIAN</sequence>
<dbReference type="AlphaFoldDB" id="A0A198FPY4"/>
<gene>
    <name evidence="1" type="ORF">M983_2118</name>
</gene>
<dbReference type="STRING" id="1354337.M983_2118"/>
<organism evidence="1 2">
    <name type="scientific">Proteus myxofaciens ATCC 19692</name>
    <dbReference type="NCBI Taxonomy" id="1354337"/>
    <lineage>
        <taxon>Bacteria</taxon>
        <taxon>Pseudomonadati</taxon>
        <taxon>Pseudomonadota</taxon>
        <taxon>Gammaproteobacteria</taxon>
        <taxon>Enterobacterales</taxon>
        <taxon>Morganellaceae</taxon>
        <taxon>Proteus</taxon>
    </lineage>
</organism>
<dbReference type="EMBL" id="LXEN01000099">
    <property type="protein sequence ID" value="OAT26504.1"/>
    <property type="molecule type" value="Genomic_DNA"/>
</dbReference>
<accession>A0A198FPY4</accession>
<keyword evidence="2" id="KW-1185">Reference proteome</keyword>
<reference evidence="1 2" key="1">
    <citation type="submission" date="2016-04" db="EMBL/GenBank/DDBJ databases">
        <title>ATOL: Assembling a taxonomically balanced genome-scale reconstruction of the evolutionary history of the Enterobacteriaceae.</title>
        <authorList>
            <person name="Plunkett G.III."/>
            <person name="Neeno-Eckwall E.C."/>
            <person name="Glasner J.D."/>
            <person name="Perna N.T."/>
        </authorList>
    </citation>
    <scope>NUCLEOTIDE SEQUENCE [LARGE SCALE GENOMIC DNA]</scope>
    <source>
        <strain evidence="1 2">ATCC 19692</strain>
    </source>
</reference>
<comment type="caution">
    <text evidence="1">The sequence shown here is derived from an EMBL/GenBank/DDBJ whole genome shotgun (WGS) entry which is preliminary data.</text>
</comment>
<evidence type="ECO:0000313" key="1">
    <source>
        <dbReference type="EMBL" id="OAT26504.1"/>
    </source>
</evidence>
<protein>
    <submittedName>
        <fullName evidence="1">Uncharacterized protein</fullName>
    </submittedName>
</protein>
<evidence type="ECO:0000313" key="2">
    <source>
        <dbReference type="Proteomes" id="UP000094023"/>
    </source>
</evidence>